<dbReference type="PANTHER" id="PTHR42924">
    <property type="entry name" value="EXONUCLEASE"/>
    <property type="match status" value="1"/>
</dbReference>
<dbReference type="SUPFAM" id="SSF89550">
    <property type="entry name" value="PHP domain-like"/>
    <property type="match status" value="1"/>
</dbReference>
<dbReference type="SMART" id="SM00481">
    <property type="entry name" value="POLIIIAc"/>
    <property type="match status" value="1"/>
</dbReference>
<dbReference type="GO" id="GO:0035312">
    <property type="term" value="F:5'-3' DNA exonuclease activity"/>
    <property type="evidence" value="ECO:0007669"/>
    <property type="project" value="TreeGrafter"/>
</dbReference>
<protein>
    <submittedName>
        <fullName evidence="2">PHP domain-containing protein</fullName>
    </submittedName>
</protein>
<gene>
    <name evidence="2" type="ORF">FV139_01725</name>
</gene>
<keyword evidence="3" id="KW-1185">Reference proteome</keyword>
<evidence type="ECO:0000259" key="1">
    <source>
        <dbReference type="SMART" id="SM00481"/>
    </source>
</evidence>
<feature type="domain" description="Polymerase/histidinol phosphatase N-terminal" evidence="1">
    <location>
        <begin position="27"/>
        <end position="92"/>
    </location>
</feature>
<reference evidence="2 3" key="1">
    <citation type="submission" date="2019-08" db="EMBL/GenBank/DDBJ databases">
        <title>Parahaliea maris sp. nov., isolated from the surface seawater.</title>
        <authorList>
            <person name="Liu Y."/>
        </authorList>
    </citation>
    <scope>NUCLEOTIDE SEQUENCE [LARGE SCALE GENOMIC DNA]</scope>
    <source>
        <strain evidence="2 3">HSLHS9</strain>
    </source>
</reference>
<evidence type="ECO:0000313" key="3">
    <source>
        <dbReference type="Proteomes" id="UP000321039"/>
    </source>
</evidence>
<dbReference type="Gene3D" id="1.10.150.650">
    <property type="match status" value="1"/>
</dbReference>
<dbReference type="PANTHER" id="PTHR42924:SF3">
    <property type="entry name" value="POLYMERASE_HISTIDINOL PHOSPHATASE N-TERMINAL DOMAIN-CONTAINING PROTEIN"/>
    <property type="match status" value="1"/>
</dbReference>
<dbReference type="InterPro" id="IPR003141">
    <property type="entry name" value="Pol/His_phosphatase_N"/>
</dbReference>
<dbReference type="Gene3D" id="3.20.20.140">
    <property type="entry name" value="Metal-dependent hydrolases"/>
    <property type="match status" value="1"/>
</dbReference>
<dbReference type="InterPro" id="IPR004013">
    <property type="entry name" value="PHP_dom"/>
</dbReference>
<evidence type="ECO:0000313" key="2">
    <source>
        <dbReference type="EMBL" id="TXS96245.1"/>
    </source>
</evidence>
<name>A0A5C9A5Q4_9GAMM</name>
<dbReference type="GO" id="GO:0004534">
    <property type="term" value="F:5'-3' RNA exonuclease activity"/>
    <property type="evidence" value="ECO:0007669"/>
    <property type="project" value="TreeGrafter"/>
</dbReference>
<dbReference type="InterPro" id="IPR016195">
    <property type="entry name" value="Pol/histidinol_Pase-like"/>
</dbReference>
<dbReference type="AlphaFoldDB" id="A0A5C9A5Q4"/>
<dbReference type="InterPro" id="IPR052018">
    <property type="entry name" value="PHP_domain"/>
</dbReference>
<comment type="caution">
    <text evidence="2">The sequence shown here is derived from an EMBL/GenBank/DDBJ whole genome shotgun (WGS) entry which is preliminary data.</text>
</comment>
<proteinExistence type="predicted"/>
<dbReference type="Proteomes" id="UP000321039">
    <property type="component" value="Unassembled WGS sequence"/>
</dbReference>
<dbReference type="CDD" id="cd07438">
    <property type="entry name" value="PHP_HisPPase_AMP"/>
    <property type="match status" value="1"/>
</dbReference>
<dbReference type="Pfam" id="PF02811">
    <property type="entry name" value="PHP"/>
    <property type="match status" value="1"/>
</dbReference>
<sequence>MRWYADLQKAIPSQVNFRCESLKFVLIDFHTHSSASDGELSPGDLLARARERGIRAFAITDHDTVGGYLAVRDSALDNTMTLVSGVEFSCRWSGVTVHIVGLGMEVEHPAMQEGLDRLAGARLERAAKIGARLEKLGFAGALAGAEAEAGDSQLGRPHFAAWMVAQGHVGDFNEAFDKYLGQGKTGDVKAFWPELEEVTRWIVDAGGTAIIAHPLKYKFTRTKLQRLVLDFKQAGGSALELVNGRQNPEQTATLRRLALECDLAVSAGSDFHRDSSFGPDLGVEFRAPEGLDCVSRRFLPAGGAA</sequence>
<dbReference type="EMBL" id="VRZA01000001">
    <property type="protein sequence ID" value="TXS96245.1"/>
    <property type="molecule type" value="Genomic_DNA"/>
</dbReference>
<organism evidence="2 3">
    <name type="scientific">Parahaliea maris</name>
    <dbReference type="NCBI Taxonomy" id="2716870"/>
    <lineage>
        <taxon>Bacteria</taxon>
        <taxon>Pseudomonadati</taxon>
        <taxon>Pseudomonadota</taxon>
        <taxon>Gammaproteobacteria</taxon>
        <taxon>Cellvibrionales</taxon>
        <taxon>Halieaceae</taxon>
        <taxon>Parahaliea</taxon>
    </lineage>
</organism>
<accession>A0A5C9A5Q4</accession>